<dbReference type="EMBL" id="SNWF01000005">
    <property type="protein sequence ID" value="TDN89878.1"/>
    <property type="molecule type" value="Genomic_DNA"/>
</dbReference>
<proteinExistence type="inferred from homology"/>
<evidence type="ECO:0000256" key="3">
    <source>
        <dbReference type="PIRSR" id="PIRSR607837-1"/>
    </source>
</evidence>
<dbReference type="SUPFAM" id="SSF109854">
    <property type="entry name" value="DinB/YfiT-like putative metalloenzymes"/>
    <property type="match status" value="1"/>
</dbReference>
<feature type="binding site" evidence="3">
    <location>
        <position position="140"/>
    </location>
    <ligand>
        <name>a divalent metal cation</name>
        <dbReference type="ChEBI" id="CHEBI:60240"/>
    </ligand>
</feature>
<gene>
    <name evidence="4" type="ORF">EV677_1943</name>
</gene>
<feature type="binding site" evidence="3">
    <location>
        <position position="50"/>
    </location>
    <ligand>
        <name>a divalent metal cation</name>
        <dbReference type="ChEBI" id="CHEBI:60240"/>
    </ligand>
</feature>
<sequence length="172" mass="19378">MISPEYAQLLARYNRWMNDKVYAASEQLSDAERKADRGAFFKSLHSTLNHLVWGDAMWLGRFTKGTVLERAMPTTPGNVDVHAGWEALKAARIALDEELIVWAASLDASWLAGDFSWYSGMTKSTRSGPAWQSVTHMFNHQTHHRGQVTTLLSQQKIDLGATDLMMMPHQNS</sequence>
<dbReference type="AlphaFoldDB" id="A0A4V3BV63"/>
<evidence type="ECO:0000313" key="4">
    <source>
        <dbReference type="EMBL" id="TDN89878.1"/>
    </source>
</evidence>
<accession>A0A4V3BV63</accession>
<dbReference type="Proteomes" id="UP000294737">
    <property type="component" value="Unassembled WGS sequence"/>
</dbReference>
<organism evidence="4 5">
    <name type="scientific">Herminiimonas fonticola</name>
    <dbReference type="NCBI Taxonomy" id="303380"/>
    <lineage>
        <taxon>Bacteria</taxon>
        <taxon>Pseudomonadati</taxon>
        <taxon>Pseudomonadota</taxon>
        <taxon>Betaproteobacteria</taxon>
        <taxon>Burkholderiales</taxon>
        <taxon>Oxalobacteraceae</taxon>
        <taxon>Herminiimonas</taxon>
    </lineage>
</organism>
<protein>
    <submittedName>
        <fullName evidence="4">Putative damage-inducible protein DinB</fullName>
    </submittedName>
</protein>
<dbReference type="InterPro" id="IPR007837">
    <property type="entry name" value="DinB"/>
</dbReference>
<feature type="binding site" evidence="3">
    <location>
        <position position="144"/>
    </location>
    <ligand>
        <name>a divalent metal cation</name>
        <dbReference type="ChEBI" id="CHEBI:60240"/>
    </ligand>
</feature>
<keyword evidence="5" id="KW-1185">Reference proteome</keyword>
<dbReference type="PANTHER" id="PTHR37302">
    <property type="entry name" value="SLR1116 PROTEIN"/>
    <property type="match status" value="1"/>
</dbReference>
<reference evidence="4 5" key="1">
    <citation type="submission" date="2019-03" db="EMBL/GenBank/DDBJ databases">
        <title>Genomic Encyclopedia of Type Strains, Phase IV (KMG-IV): sequencing the most valuable type-strain genomes for metagenomic binning, comparative biology and taxonomic classification.</title>
        <authorList>
            <person name="Goeker M."/>
        </authorList>
    </citation>
    <scope>NUCLEOTIDE SEQUENCE [LARGE SCALE GENOMIC DNA]</scope>
    <source>
        <strain evidence="4 5">DSM 18555</strain>
    </source>
</reference>
<dbReference type="Pfam" id="PF05163">
    <property type="entry name" value="DinB"/>
    <property type="match status" value="1"/>
</dbReference>
<comment type="similarity">
    <text evidence="1">Belongs to the DinB family.</text>
</comment>
<evidence type="ECO:0000256" key="1">
    <source>
        <dbReference type="ARBA" id="ARBA00008635"/>
    </source>
</evidence>
<evidence type="ECO:0000313" key="5">
    <source>
        <dbReference type="Proteomes" id="UP000294737"/>
    </source>
</evidence>
<dbReference type="PANTHER" id="PTHR37302:SF1">
    <property type="entry name" value="PROTEIN DINB"/>
    <property type="match status" value="1"/>
</dbReference>
<name>A0A4V3BV63_9BURK</name>
<evidence type="ECO:0000256" key="2">
    <source>
        <dbReference type="ARBA" id="ARBA00022723"/>
    </source>
</evidence>
<dbReference type="OrthoDB" id="9807509at2"/>
<keyword evidence="2 3" id="KW-0479">Metal-binding</keyword>
<dbReference type="GO" id="GO:0046872">
    <property type="term" value="F:metal ion binding"/>
    <property type="evidence" value="ECO:0007669"/>
    <property type="project" value="UniProtKB-KW"/>
</dbReference>
<dbReference type="RefSeq" id="WP_112991964.1">
    <property type="nucleotide sequence ID" value="NZ_PTLZ01000002.1"/>
</dbReference>
<dbReference type="InterPro" id="IPR034660">
    <property type="entry name" value="DinB/YfiT-like"/>
</dbReference>
<comment type="caution">
    <text evidence="4">The sequence shown here is derived from an EMBL/GenBank/DDBJ whole genome shotgun (WGS) entry which is preliminary data.</text>
</comment>
<dbReference type="Gene3D" id="1.20.120.450">
    <property type="entry name" value="dinb family like domain"/>
    <property type="match status" value="1"/>
</dbReference>